<reference evidence="9 10" key="1">
    <citation type="submission" date="2020-07" db="EMBL/GenBank/DDBJ databases">
        <title>Sequencing the genomes of 1000 actinobacteria strains.</title>
        <authorList>
            <person name="Klenk H.-P."/>
        </authorList>
    </citation>
    <scope>NUCLEOTIDE SEQUENCE [LARGE SCALE GENOMIC DNA]</scope>
    <source>
        <strain evidence="9 10">DSM 15664</strain>
    </source>
</reference>
<dbReference type="SUPFAM" id="SSF52499">
    <property type="entry name" value="Isochorismatase-like hydrolases"/>
    <property type="match status" value="1"/>
</dbReference>
<dbReference type="PANTHER" id="PTHR11080:SF2">
    <property type="entry name" value="LD05707P"/>
    <property type="match status" value="1"/>
</dbReference>
<dbReference type="InterPro" id="IPR052347">
    <property type="entry name" value="Isochorismatase_Nicotinamidase"/>
</dbReference>
<proteinExistence type="inferred from homology"/>
<feature type="domain" description="Isochorismatase-like" evidence="8">
    <location>
        <begin position="26"/>
        <end position="122"/>
    </location>
</feature>
<evidence type="ECO:0000256" key="4">
    <source>
        <dbReference type="ARBA" id="ARBA00022801"/>
    </source>
</evidence>
<dbReference type="Pfam" id="PF00857">
    <property type="entry name" value="Isochorismatase"/>
    <property type="match status" value="2"/>
</dbReference>
<gene>
    <name evidence="9" type="ORF">HNR11_002461</name>
</gene>
<evidence type="ECO:0000256" key="3">
    <source>
        <dbReference type="ARBA" id="ARBA00022723"/>
    </source>
</evidence>
<dbReference type="InterPro" id="IPR000868">
    <property type="entry name" value="Isochorismatase-like_dom"/>
</dbReference>
<evidence type="ECO:0000256" key="1">
    <source>
        <dbReference type="ARBA" id="ARBA00006336"/>
    </source>
</evidence>
<dbReference type="EMBL" id="JACCFQ010000001">
    <property type="protein sequence ID" value="NYJ17927.1"/>
    <property type="molecule type" value="Genomic_DNA"/>
</dbReference>
<sequence length="236" mass="25144">MSGRINRALAHPFPELPDQEDVVAQALIIVDVQQDFCEGGALAVAGGAQVASEISEFLEDSYAEFDAILTTQDWHIDPGPHFSATPDFTVSWPEHCVAGTPGAELHPNLDTEHVDARFLKGLYSDGYSGFEGLEGDPEKVGSLEGENGAKVGPAAAIAEGAADLHAWLQAQDIDAVTIVGIATDHCVRATVLDAVENDFRVRVIRELTVGVSEDSVQEAYAEFDAAEVEVVSLDDL</sequence>
<evidence type="ECO:0000256" key="6">
    <source>
        <dbReference type="ARBA" id="ARBA00039017"/>
    </source>
</evidence>
<organism evidence="9 10">
    <name type="scientific">Nesterenkonia sandarakina</name>
    <dbReference type="NCBI Taxonomy" id="272918"/>
    <lineage>
        <taxon>Bacteria</taxon>
        <taxon>Bacillati</taxon>
        <taxon>Actinomycetota</taxon>
        <taxon>Actinomycetes</taxon>
        <taxon>Micrococcales</taxon>
        <taxon>Micrococcaceae</taxon>
        <taxon>Nesterenkonia</taxon>
    </lineage>
</organism>
<keyword evidence="2" id="KW-0662">Pyridine nucleotide biosynthesis</keyword>
<evidence type="ECO:0000259" key="8">
    <source>
        <dbReference type="Pfam" id="PF00857"/>
    </source>
</evidence>
<comment type="caution">
    <text evidence="9">The sequence shown here is derived from an EMBL/GenBank/DDBJ whole genome shotgun (WGS) entry which is preliminary data.</text>
</comment>
<dbReference type="GO" id="GO:0019363">
    <property type="term" value="P:pyridine nucleotide biosynthetic process"/>
    <property type="evidence" value="ECO:0007669"/>
    <property type="project" value="UniProtKB-KW"/>
</dbReference>
<comment type="pathway">
    <text evidence="5">Cofactor biosynthesis; nicotinate biosynthesis; nicotinate from nicotinamide: step 1/1.</text>
</comment>
<comment type="similarity">
    <text evidence="1">Belongs to the isochorismatase family.</text>
</comment>
<dbReference type="Proteomes" id="UP000560069">
    <property type="component" value="Unassembled WGS sequence"/>
</dbReference>
<dbReference type="InterPro" id="IPR036380">
    <property type="entry name" value="Isochorismatase-like_sf"/>
</dbReference>
<dbReference type="AlphaFoldDB" id="A0A7Z0EBM4"/>
<evidence type="ECO:0000256" key="2">
    <source>
        <dbReference type="ARBA" id="ARBA00022642"/>
    </source>
</evidence>
<evidence type="ECO:0000313" key="10">
    <source>
        <dbReference type="Proteomes" id="UP000560069"/>
    </source>
</evidence>
<name>A0A7Z0EBM4_9MICC</name>
<accession>A0A7Z0EBM4</accession>
<dbReference type="PANTHER" id="PTHR11080">
    <property type="entry name" value="PYRAZINAMIDASE/NICOTINAMIDASE"/>
    <property type="match status" value="1"/>
</dbReference>
<dbReference type="GO" id="GO:0046872">
    <property type="term" value="F:metal ion binding"/>
    <property type="evidence" value="ECO:0007669"/>
    <property type="project" value="UniProtKB-KW"/>
</dbReference>
<dbReference type="Gene3D" id="3.40.50.850">
    <property type="entry name" value="Isochorismatase-like"/>
    <property type="match status" value="1"/>
</dbReference>
<evidence type="ECO:0000256" key="5">
    <source>
        <dbReference type="ARBA" id="ARBA00037900"/>
    </source>
</evidence>
<dbReference type="GO" id="GO:0008936">
    <property type="term" value="F:nicotinamidase activity"/>
    <property type="evidence" value="ECO:0007669"/>
    <property type="project" value="UniProtKB-EC"/>
</dbReference>
<dbReference type="EC" id="3.5.1.19" evidence="6"/>
<keyword evidence="10" id="KW-1185">Reference proteome</keyword>
<evidence type="ECO:0000256" key="7">
    <source>
        <dbReference type="ARBA" id="ARBA00043224"/>
    </source>
</evidence>
<feature type="domain" description="Isochorismatase-like" evidence="8">
    <location>
        <begin position="163"/>
        <end position="234"/>
    </location>
</feature>
<protein>
    <recommendedName>
        <fullName evidence="6">nicotinamidase</fullName>
        <ecNumber evidence="6">3.5.1.19</ecNumber>
    </recommendedName>
    <alternativeName>
        <fullName evidence="7">Nicotinamide deamidase</fullName>
    </alternativeName>
</protein>
<evidence type="ECO:0000313" key="9">
    <source>
        <dbReference type="EMBL" id="NYJ17927.1"/>
    </source>
</evidence>
<keyword evidence="4 9" id="KW-0378">Hydrolase</keyword>
<keyword evidence="3" id="KW-0479">Metal-binding</keyword>